<sequence length="229" mass="26250">MEHVVVYKKILFLRSGGLEAPSVFVVKLSGELKRNRMMEVNAGYSHSNEKQLPECRKSVDKGKKPAEKDASASAFVNHGLFLALDELMVFDYCYFPTFSNDMKKFLKGYHCHHVCLSFKIRCIVCMLFYQIVPLIATMYAAISWHENRRKWTGDKSQKARKISKDQVISWSTTYEELLSTNDPFSEPIPLPEMVDFLVDIWHDDGLFGIPPLIFKIESGSSESRLCLPP</sequence>
<evidence type="ECO:0000313" key="4">
    <source>
        <dbReference type="Proteomes" id="UP000701853"/>
    </source>
</evidence>
<keyword evidence="1" id="KW-0472">Membrane</keyword>
<protein>
    <recommendedName>
        <fullName evidence="2">Gag1-like clamp domain-containing protein</fullName>
    </recommendedName>
</protein>
<feature type="domain" description="Gag1-like clamp" evidence="2">
    <location>
        <begin position="168"/>
        <end position="207"/>
    </location>
</feature>
<dbReference type="EMBL" id="JAHUZN010000010">
    <property type="protein sequence ID" value="KAG8480562.1"/>
    <property type="molecule type" value="Genomic_DNA"/>
</dbReference>
<organism evidence="3 4">
    <name type="scientific">Gossypium anomalum</name>
    <dbReference type="NCBI Taxonomy" id="47600"/>
    <lineage>
        <taxon>Eukaryota</taxon>
        <taxon>Viridiplantae</taxon>
        <taxon>Streptophyta</taxon>
        <taxon>Embryophyta</taxon>
        <taxon>Tracheophyta</taxon>
        <taxon>Spermatophyta</taxon>
        <taxon>Magnoliopsida</taxon>
        <taxon>eudicotyledons</taxon>
        <taxon>Gunneridae</taxon>
        <taxon>Pentapetalae</taxon>
        <taxon>rosids</taxon>
        <taxon>malvids</taxon>
        <taxon>Malvales</taxon>
        <taxon>Malvaceae</taxon>
        <taxon>Malvoideae</taxon>
        <taxon>Gossypium</taxon>
    </lineage>
</organism>
<evidence type="ECO:0000256" key="1">
    <source>
        <dbReference type="SAM" id="Phobius"/>
    </source>
</evidence>
<gene>
    <name evidence="3" type="ORF">CXB51_024624</name>
</gene>
<dbReference type="Pfam" id="PF13259">
    <property type="entry name" value="clamp_Gag1-like"/>
    <property type="match status" value="1"/>
</dbReference>
<dbReference type="Proteomes" id="UP000701853">
    <property type="component" value="Chromosome 10"/>
</dbReference>
<accession>A0A8J6CMM7</accession>
<evidence type="ECO:0000259" key="2">
    <source>
        <dbReference type="Pfam" id="PF13259"/>
    </source>
</evidence>
<reference evidence="3 4" key="1">
    <citation type="journal article" date="2021" name="bioRxiv">
        <title>The Gossypium anomalum genome as a resource for cotton improvement and evolutionary analysis of hybrid incompatibility.</title>
        <authorList>
            <person name="Grover C.E."/>
            <person name="Yuan D."/>
            <person name="Arick M.A."/>
            <person name="Miller E.R."/>
            <person name="Hu G."/>
            <person name="Peterson D.G."/>
            <person name="Wendel J.F."/>
            <person name="Udall J.A."/>
        </authorList>
    </citation>
    <scope>NUCLEOTIDE SEQUENCE [LARGE SCALE GENOMIC DNA]</scope>
    <source>
        <strain evidence="3">JFW-Udall</strain>
        <tissue evidence="3">Leaf</tissue>
    </source>
</reference>
<dbReference type="OrthoDB" id="1896025at2759"/>
<dbReference type="PANTHER" id="PTHR33373">
    <property type="entry name" value="OS07G0479600 PROTEIN"/>
    <property type="match status" value="1"/>
</dbReference>
<dbReference type="InterPro" id="IPR025124">
    <property type="entry name" value="Gag1-like_clamp"/>
</dbReference>
<keyword evidence="1" id="KW-1133">Transmembrane helix</keyword>
<comment type="caution">
    <text evidence="3">The sequence shown here is derived from an EMBL/GenBank/DDBJ whole genome shotgun (WGS) entry which is preliminary data.</text>
</comment>
<name>A0A8J6CMM7_9ROSI</name>
<dbReference type="PANTHER" id="PTHR33373:SF28">
    <property type="entry name" value="OS07G0479600 PROTEIN"/>
    <property type="match status" value="1"/>
</dbReference>
<keyword evidence="1" id="KW-0812">Transmembrane</keyword>
<keyword evidence="4" id="KW-1185">Reference proteome</keyword>
<dbReference type="AlphaFoldDB" id="A0A8J6CMM7"/>
<proteinExistence type="predicted"/>
<evidence type="ECO:0000313" key="3">
    <source>
        <dbReference type="EMBL" id="KAG8480562.1"/>
    </source>
</evidence>
<feature type="transmembrane region" description="Helical" evidence="1">
    <location>
        <begin position="118"/>
        <end position="142"/>
    </location>
</feature>